<reference evidence="1 2" key="1">
    <citation type="submission" date="2013-09" db="EMBL/GenBank/DDBJ databases">
        <title>Biodegradation of hydrocarbons in the deep terrestrial subsurface : characterization of a microbial consortium composed of two Desulfotomaculum species originating from a deep geological formation.</title>
        <authorList>
            <person name="Aullo T."/>
            <person name="Berlendis S."/>
            <person name="Lascourreges J.-F."/>
            <person name="Dessort D."/>
            <person name="Saint-Laurent S."/>
            <person name="Schraauwers B."/>
            <person name="Mas J."/>
            <person name="Magot M."/>
            <person name="Ranchou-Peyruse A."/>
        </authorList>
    </citation>
    <scope>NUCLEOTIDE SEQUENCE [LARGE SCALE GENOMIC DNA]</scope>
    <source>
        <strain evidence="1 2">Bs107</strain>
    </source>
</reference>
<protein>
    <submittedName>
        <fullName evidence="1">Uncharacterized protein</fullName>
    </submittedName>
</protein>
<proteinExistence type="predicted"/>
<sequence>MVKKFPACQFCQCSNCKSTGTCTGCATGVVHYKSKEQAEGVVWHRGNYKCSTVK</sequence>
<organism evidence="1 2">
    <name type="scientific">Desulforamulus profundi</name>
    <dbReference type="NCBI Taxonomy" id="1383067"/>
    <lineage>
        <taxon>Bacteria</taxon>
        <taxon>Bacillati</taxon>
        <taxon>Bacillota</taxon>
        <taxon>Clostridia</taxon>
        <taxon>Eubacteriales</taxon>
        <taxon>Peptococcaceae</taxon>
        <taxon>Desulforamulus</taxon>
    </lineage>
</organism>
<evidence type="ECO:0000313" key="2">
    <source>
        <dbReference type="Proteomes" id="UP000222564"/>
    </source>
</evidence>
<dbReference type="Proteomes" id="UP000222564">
    <property type="component" value="Unassembled WGS sequence"/>
</dbReference>
<name>A0A2C6MBR9_9FIRM</name>
<keyword evidence="2" id="KW-1185">Reference proteome</keyword>
<gene>
    <name evidence="1" type="ORF">P378_20610</name>
</gene>
<dbReference type="EMBL" id="AWQQ01000156">
    <property type="protein sequence ID" value="PHJ36713.1"/>
    <property type="molecule type" value="Genomic_DNA"/>
</dbReference>
<accession>A0A2C6MBR9</accession>
<dbReference type="AlphaFoldDB" id="A0A2C6MBR9"/>
<comment type="caution">
    <text evidence="1">The sequence shown here is derived from an EMBL/GenBank/DDBJ whole genome shotgun (WGS) entry which is preliminary data.</text>
</comment>
<evidence type="ECO:0000313" key="1">
    <source>
        <dbReference type="EMBL" id="PHJ36713.1"/>
    </source>
</evidence>